<dbReference type="InterPro" id="IPR010296">
    <property type="entry name" value="DUF899_thioredox"/>
</dbReference>
<dbReference type="STRING" id="494016.SAMN04487965_3496"/>
<evidence type="ECO:0000313" key="1">
    <source>
        <dbReference type="EMBL" id="SHG19654.1"/>
    </source>
</evidence>
<keyword evidence="2" id="KW-1185">Reference proteome</keyword>
<proteinExistence type="predicted"/>
<dbReference type="AlphaFoldDB" id="A0A1M5HUL0"/>
<sequence>MDAIQQTEKQIFELMQKLSELRKQHRGDAVPNYTFKSLDGEVSLLELFADRERLLLIHNMGQGCRYCTLWADGFNGFVPHLESAMSIVLVSKDAPDVQRQFANSRGWRFRLASHGGGDYIREQTVLPGEGNMPGAVVYERDGDTIYRKNSCVFGPGDIYCSMWSLLGLAGLGEADWTPQFNYWQRPQKLDDGGANLLG</sequence>
<dbReference type="EMBL" id="FQVA01000008">
    <property type="protein sequence ID" value="SHG19654.1"/>
    <property type="molecule type" value="Genomic_DNA"/>
</dbReference>
<accession>A0A1M5HUL0</accession>
<dbReference type="InterPro" id="IPR036249">
    <property type="entry name" value="Thioredoxin-like_sf"/>
</dbReference>
<dbReference type="Gene3D" id="3.40.30.10">
    <property type="entry name" value="Glutaredoxin"/>
    <property type="match status" value="1"/>
</dbReference>
<dbReference type="Pfam" id="PF05988">
    <property type="entry name" value="DUF899"/>
    <property type="match status" value="1"/>
</dbReference>
<evidence type="ECO:0000313" key="2">
    <source>
        <dbReference type="Proteomes" id="UP000184170"/>
    </source>
</evidence>
<reference evidence="2" key="1">
    <citation type="submission" date="2016-11" db="EMBL/GenBank/DDBJ databases">
        <authorList>
            <person name="Varghese N."/>
            <person name="Submissions S."/>
        </authorList>
    </citation>
    <scope>NUCLEOTIDE SEQUENCE [LARGE SCALE GENOMIC DNA]</scope>
    <source>
        <strain evidence="2">CGMCC 1.7063</strain>
    </source>
</reference>
<protein>
    <submittedName>
        <fullName evidence="1">Predicted dithiol-disulfide oxidoreductase, DUF899 family</fullName>
    </submittedName>
</protein>
<organism evidence="1 2">
    <name type="scientific">Microbulbifer donghaiensis</name>
    <dbReference type="NCBI Taxonomy" id="494016"/>
    <lineage>
        <taxon>Bacteria</taxon>
        <taxon>Pseudomonadati</taxon>
        <taxon>Pseudomonadota</taxon>
        <taxon>Gammaproteobacteria</taxon>
        <taxon>Cellvibrionales</taxon>
        <taxon>Microbulbiferaceae</taxon>
        <taxon>Microbulbifer</taxon>
    </lineage>
</organism>
<dbReference type="SUPFAM" id="SSF52833">
    <property type="entry name" value="Thioredoxin-like"/>
    <property type="match status" value="1"/>
</dbReference>
<name>A0A1M5HUL0_9GAMM</name>
<dbReference type="RefSeq" id="WP_200797312.1">
    <property type="nucleotide sequence ID" value="NZ_FQVA01000008.1"/>
</dbReference>
<dbReference type="Proteomes" id="UP000184170">
    <property type="component" value="Unassembled WGS sequence"/>
</dbReference>
<gene>
    <name evidence="1" type="ORF">SAMN04487965_3496</name>
</gene>